<dbReference type="Proteomes" id="UP001164250">
    <property type="component" value="Chromosome 13"/>
</dbReference>
<dbReference type="EMBL" id="CM047909">
    <property type="protein sequence ID" value="KAJ0079211.1"/>
    <property type="molecule type" value="Genomic_DNA"/>
</dbReference>
<evidence type="ECO:0000313" key="1">
    <source>
        <dbReference type="EMBL" id="KAJ0079211.1"/>
    </source>
</evidence>
<proteinExistence type="predicted"/>
<protein>
    <submittedName>
        <fullName evidence="1">Uncharacterized protein</fullName>
    </submittedName>
</protein>
<reference evidence="2" key="1">
    <citation type="journal article" date="2023" name="G3 (Bethesda)">
        <title>Genome assembly and association tests identify interacting loci associated with vigor, precocity, and sex in interspecific pistachio rootstocks.</title>
        <authorList>
            <person name="Palmer W."/>
            <person name="Jacygrad E."/>
            <person name="Sagayaradj S."/>
            <person name="Cavanaugh K."/>
            <person name="Han R."/>
            <person name="Bertier L."/>
            <person name="Beede B."/>
            <person name="Kafkas S."/>
            <person name="Golino D."/>
            <person name="Preece J."/>
            <person name="Michelmore R."/>
        </authorList>
    </citation>
    <scope>NUCLEOTIDE SEQUENCE [LARGE SCALE GENOMIC DNA]</scope>
</reference>
<keyword evidence="2" id="KW-1185">Reference proteome</keyword>
<organism evidence="1 2">
    <name type="scientific">Pistacia atlantica</name>
    <dbReference type="NCBI Taxonomy" id="434234"/>
    <lineage>
        <taxon>Eukaryota</taxon>
        <taxon>Viridiplantae</taxon>
        <taxon>Streptophyta</taxon>
        <taxon>Embryophyta</taxon>
        <taxon>Tracheophyta</taxon>
        <taxon>Spermatophyta</taxon>
        <taxon>Magnoliopsida</taxon>
        <taxon>eudicotyledons</taxon>
        <taxon>Gunneridae</taxon>
        <taxon>Pentapetalae</taxon>
        <taxon>rosids</taxon>
        <taxon>malvids</taxon>
        <taxon>Sapindales</taxon>
        <taxon>Anacardiaceae</taxon>
        <taxon>Pistacia</taxon>
    </lineage>
</organism>
<gene>
    <name evidence="1" type="ORF">Patl1_22439</name>
</gene>
<comment type="caution">
    <text evidence="1">The sequence shown here is derived from an EMBL/GenBank/DDBJ whole genome shotgun (WGS) entry which is preliminary data.</text>
</comment>
<sequence>MDRVDSSTESDSTADLENGKKMSGDDEKSKELGCNGRYLKRISKREQSVVRGPNADVKGDDGLGKNKNVLGSSDSMESLDGEVGEEAMSLGKKKMMVEKGKKFSFNKPPKPPRPPGSPSFDEADMMLVREISELARQKQARTGRIKALKRRRVDRASSSVVNIFAMIITVMFCFVIIFQGILGSHL</sequence>
<evidence type="ECO:0000313" key="2">
    <source>
        <dbReference type="Proteomes" id="UP001164250"/>
    </source>
</evidence>
<accession>A0ACC0ZZ34</accession>
<name>A0ACC0ZZ34_9ROSI</name>